<keyword evidence="3" id="KW-1185">Reference proteome</keyword>
<evidence type="ECO:0008006" key="4">
    <source>
        <dbReference type="Google" id="ProtNLM"/>
    </source>
</evidence>
<accession>A0ABX0T4G7</accession>
<keyword evidence="1" id="KW-0175">Coiled coil</keyword>
<dbReference type="Proteomes" id="UP000754495">
    <property type="component" value="Unassembled WGS sequence"/>
</dbReference>
<proteinExistence type="predicted"/>
<comment type="caution">
    <text evidence="2">The sequence shown here is derived from an EMBL/GenBank/DDBJ whole genome shotgun (WGS) entry which is preliminary data.</text>
</comment>
<organism evidence="2 3">
    <name type="scientific">Amycolatopsis viridis</name>
    <dbReference type="NCBI Taxonomy" id="185678"/>
    <lineage>
        <taxon>Bacteria</taxon>
        <taxon>Bacillati</taxon>
        <taxon>Actinomycetota</taxon>
        <taxon>Actinomycetes</taxon>
        <taxon>Pseudonocardiales</taxon>
        <taxon>Pseudonocardiaceae</taxon>
        <taxon>Amycolatopsis</taxon>
    </lineage>
</organism>
<feature type="coiled-coil region" evidence="1">
    <location>
        <begin position="109"/>
        <end position="136"/>
    </location>
</feature>
<evidence type="ECO:0000313" key="2">
    <source>
        <dbReference type="EMBL" id="NIH82460.1"/>
    </source>
</evidence>
<reference evidence="2 3" key="1">
    <citation type="submission" date="2020-03" db="EMBL/GenBank/DDBJ databases">
        <title>Sequencing the genomes of 1000 actinobacteria strains.</title>
        <authorList>
            <person name="Klenk H.-P."/>
        </authorList>
    </citation>
    <scope>NUCLEOTIDE SEQUENCE [LARGE SCALE GENOMIC DNA]</scope>
    <source>
        <strain evidence="2 3">DSM 45668</strain>
    </source>
</reference>
<sequence>MSEVRVHPLPIADAISNVVGGPEQVKSFADDANRMLEEAQAGHWAVDEETGTHLRSAITTMQNRLDQLAPRVGFLRQTPRLGHDAYAREVAEHMRRAMDSDNQSLVPVFEALRAGLEKLRQALDIAMEKYDAADEAATKHLGQLKD</sequence>
<protein>
    <recommendedName>
        <fullName evidence="4">PE domain-containing protein</fullName>
    </recommendedName>
</protein>
<dbReference type="EMBL" id="JAANOU010000001">
    <property type="protein sequence ID" value="NIH82460.1"/>
    <property type="molecule type" value="Genomic_DNA"/>
</dbReference>
<evidence type="ECO:0000256" key="1">
    <source>
        <dbReference type="SAM" id="Coils"/>
    </source>
</evidence>
<dbReference type="RefSeq" id="WP_208400272.1">
    <property type="nucleotide sequence ID" value="NZ_JAANOU010000001.1"/>
</dbReference>
<gene>
    <name evidence="2" type="ORF">FHX46_004990</name>
</gene>
<name>A0ABX0T4G7_9PSEU</name>
<evidence type="ECO:0000313" key="3">
    <source>
        <dbReference type="Proteomes" id="UP000754495"/>
    </source>
</evidence>